<dbReference type="SMART" id="SM00225">
    <property type="entry name" value="BTB"/>
    <property type="match status" value="1"/>
</dbReference>
<evidence type="ECO:0000313" key="2">
    <source>
        <dbReference type="EMBL" id="CAL1700076.1"/>
    </source>
</evidence>
<dbReference type="Gene3D" id="3.30.710.10">
    <property type="entry name" value="Potassium Channel Kv1.1, Chain A"/>
    <property type="match status" value="1"/>
</dbReference>
<reference evidence="3" key="1">
    <citation type="submission" date="2024-04" db="EMBL/GenBank/DDBJ databases">
        <authorList>
            <person name="Shaw F."/>
            <person name="Minotto A."/>
        </authorList>
    </citation>
    <scope>NUCLEOTIDE SEQUENCE [LARGE SCALE GENOMIC DNA]</scope>
</reference>
<evidence type="ECO:0000313" key="3">
    <source>
        <dbReference type="Proteomes" id="UP001497453"/>
    </source>
</evidence>
<accession>A0ABP1CWN0</accession>
<dbReference type="Proteomes" id="UP001497453">
    <property type="component" value="Chromosome 2"/>
</dbReference>
<dbReference type="EMBL" id="OZ037945">
    <property type="protein sequence ID" value="CAL1700076.1"/>
    <property type="molecule type" value="Genomic_DNA"/>
</dbReference>
<dbReference type="CDD" id="cd18186">
    <property type="entry name" value="BTB_POZ_ZBTB_KLHL-like"/>
    <property type="match status" value="1"/>
</dbReference>
<proteinExistence type="predicted"/>
<dbReference type="SUPFAM" id="SSF54695">
    <property type="entry name" value="POZ domain"/>
    <property type="match status" value="1"/>
</dbReference>
<organism evidence="2 3">
    <name type="scientific">Somion occarium</name>
    <dbReference type="NCBI Taxonomy" id="3059160"/>
    <lineage>
        <taxon>Eukaryota</taxon>
        <taxon>Fungi</taxon>
        <taxon>Dikarya</taxon>
        <taxon>Basidiomycota</taxon>
        <taxon>Agaricomycotina</taxon>
        <taxon>Agaricomycetes</taxon>
        <taxon>Polyporales</taxon>
        <taxon>Cerrenaceae</taxon>
        <taxon>Somion</taxon>
    </lineage>
</organism>
<name>A0ABP1CWN0_9APHY</name>
<gene>
    <name evidence="2" type="ORF">GFSPODELE1_LOCUS2989</name>
</gene>
<dbReference type="Pfam" id="PF00651">
    <property type="entry name" value="BTB"/>
    <property type="match status" value="1"/>
</dbReference>
<keyword evidence="3" id="KW-1185">Reference proteome</keyword>
<sequence>MLSSLFNSPDADLVLRSASPQSVDFLVHRCILAAASPFFRHMFTLPQSTADATNPSPVVDVTESAATLEILLQFVYPIADPTIHSLDVLTGVLGAASKYDLTVPIVNLGKQLITSRFIKAEPIRVYAIASRFDLEEEAKIASRHTLSINIVDYPLSEEFKYITSDSYHRLLDLHRRRAQAAQELLKIPDNVKCILCNGTHYGVFLAPKWWKDFEERAREELRVRPATNVIFEESFLEESARTGCEYCKRCVRDARGFLDALKKQIDDLPATI</sequence>
<protein>
    <recommendedName>
        <fullName evidence="1">BTB domain-containing protein</fullName>
    </recommendedName>
</protein>
<dbReference type="PROSITE" id="PS50097">
    <property type="entry name" value="BTB"/>
    <property type="match status" value="1"/>
</dbReference>
<feature type="domain" description="BTB" evidence="1">
    <location>
        <begin position="11"/>
        <end position="76"/>
    </location>
</feature>
<evidence type="ECO:0000259" key="1">
    <source>
        <dbReference type="PROSITE" id="PS50097"/>
    </source>
</evidence>
<dbReference type="InterPro" id="IPR011333">
    <property type="entry name" value="SKP1/BTB/POZ_sf"/>
</dbReference>
<dbReference type="InterPro" id="IPR000210">
    <property type="entry name" value="BTB/POZ_dom"/>
</dbReference>